<dbReference type="GO" id="GO:0004866">
    <property type="term" value="F:endopeptidase inhibitor activity"/>
    <property type="evidence" value="ECO:0007669"/>
    <property type="project" value="InterPro"/>
</dbReference>
<evidence type="ECO:0000256" key="9">
    <source>
        <dbReference type="ARBA" id="ARBA00022990"/>
    </source>
</evidence>
<keyword evidence="6" id="KW-0597">Phosphoprotein</keyword>
<dbReference type="GO" id="GO:0043161">
    <property type="term" value="P:proteasome-mediated ubiquitin-dependent protein catabolic process"/>
    <property type="evidence" value="ECO:0007669"/>
    <property type="project" value="InterPro"/>
</dbReference>
<dbReference type="GO" id="GO:0000502">
    <property type="term" value="C:proteasome complex"/>
    <property type="evidence" value="ECO:0007669"/>
    <property type="project" value="UniProtKB-KW"/>
</dbReference>
<evidence type="ECO:0000259" key="13">
    <source>
        <dbReference type="Pfam" id="PF11566"/>
    </source>
</evidence>
<evidence type="ECO:0000256" key="6">
    <source>
        <dbReference type="ARBA" id="ARBA00022553"/>
    </source>
</evidence>
<dbReference type="InterPro" id="IPR013886">
    <property type="entry name" value="PI31_Prot_C"/>
</dbReference>
<feature type="region of interest" description="Disordered" evidence="11">
    <location>
        <begin position="1"/>
        <end position="21"/>
    </location>
</feature>
<comment type="caution">
    <text evidence="14">The sequence shown here is derived from an EMBL/GenBank/DDBJ whole genome shotgun (WGS) entry which is preliminary data.</text>
</comment>
<accession>A0A9P6THE1</accession>
<keyword evidence="9" id="KW-0007">Acetylation</keyword>
<keyword evidence="8" id="KW-0647">Proteasome</keyword>
<feature type="domain" description="PI31 proteasome regulator N-terminal" evidence="13">
    <location>
        <begin position="47"/>
        <end position="192"/>
    </location>
</feature>
<feature type="region of interest" description="Disordered" evidence="11">
    <location>
        <begin position="313"/>
        <end position="372"/>
    </location>
</feature>
<feature type="compositionally biased region" description="Gly residues" evidence="11">
    <location>
        <begin position="332"/>
        <end position="353"/>
    </location>
</feature>
<evidence type="ECO:0000256" key="2">
    <source>
        <dbReference type="ARBA" id="ARBA00004496"/>
    </source>
</evidence>
<dbReference type="AlphaFoldDB" id="A0A9P6THE1"/>
<name>A0A9P6THE1_9BASI</name>
<evidence type="ECO:0000259" key="12">
    <source>
        <dbReference type="Pfam" id="PF08577"/>
    </source>
</evidence>
<comment type="function">
    <text evidence="10">Plays an important role in control of proteasome function. Inhibits the hydrolysis of protein and peptide substrates by the 20S proteasome. Also inhibits the activation of the proteasome by the proteasome regulatory proteins PA700 and PA28.</text>
</comment>
<dbReference type="PANTHER" id="PTHR13266:SF1">
    <property type="entry name" value="PROTEASOME INHIBITOR PI31 SUBUNIT"/>
    <property type="match status" value="1"/>
</dbReference>
<gene>
    <name evidence="14" type="ORF">CROQUDRAFT_651894</name>
</gene>
<dbReference type="PANTHER" id="PTHR13266">
    <property type="entry name" value="PROTEASOME INHIBITOR"/>
    <property type="match status" value="1"/>
</dbReference>
<evidence type="ECO:0000256" key="7">
    <source>
        <dbReference type="ARBA" id="ARBA00022824"/>
    </source>
</evidence>
<dbReference type="Proteomes" id="UP000886653">
    <property type="component" value="Unassembled WGS sequence"/>
</dbReference>
<reference evidence="14" key="1">
    <citation type="submission" date="2013-11" db="EMBL/GenBank/DDBJ databases">
        <title>Genome sequence of the fusiform rust pathogen reveals effectors for host alternation and coevolution with pine.</title>
        <authorList>
            <consortium name="DOE Joint Genome Institute"/>
            <person name="Smith K."/>
            <person name="Pendleton A."/>
            <person name="Kubisiak T."/>
            <person name="Anderson C."/>
            <person name="Salamov A."/>
            <person name="Aerts A."/>
            <person name="Riley R."/>
            <person name="Clum A."/>
            <person name="Lindquist E."/>
            <person name="Ence D."/>
            <person name="Campbell M."/>
            <person name="Kronenberg Z."/>
            <person name="Feau N."/>
            <person name="Dhillon B."/>
            <person name="Hamelin R."/>
            <person name="Burleigh J."/>
            <person name="Smith J."/>
            <person name="Yandell M."/>
            <person name="Nelson C."/>
            <person name="Grigoriev I."/>
            <person name="Davis J."/>
        </authorList>
    </citation>
    <scope>NUCLEOTIDE SEQUENCE</scope>
    <source>
        <strain evidence="14">G11</strain>
    </source>
</reference>
<dbReference type="InterPro" id="IPR021625">
    <property type="entry name" value="PI31_Prot_N"/>
</dbReference>
<dbReference type="EMBL" id="MU167217">
    <property type="protein sequence ID" value="KAG0150683.1"/>
    <property type="molecule type" value="Genomic_DNA"/>
</dbReference>
<keyword evidence="4" id="KW-0488">Methylation</keyword>
<evidence type="ECO:0008006" key="16">
    <source>
        <dbReference type="Google" id="ProtNLM"/>
    </source>
</evidence>
<evidence type="ECO:0000256" key="8">
    <source>
        <dbReference type="ARBA" id="ARBA00022942"/>
    </source>
</evidence>
<evidence type="ECO:0000256" key="1">
    <source>
        <dbReference type="ARBA" id="ARBA00004240"/>
    </source>
</evidence>
<dbReference type="GO" id="GO:0005783">
    <property type="term" value="C:endoplasmic reticulum"/>
    <property type="evidence" value="ECO:0007669"/>
    <property type="project" value="UniProtKB-SubCell"/>
</dbReference>
<dbReference type="Pfam" id="PF11566">
    <property type="entry name" value="PI31_Prot_N"/>
    <property type="match status" value="1"/>
</dbReference>
<evidence type="ECO:0000256" key="4">
    <source>
        <dbReference type="ARBA" id="ARBA00022481"/>
    </source>
</evidence>
<sequence length="379" mass="40739">MTQIETDQDTQSSIMPNPPPDLTQLYQTIKRLIESGSVQSNQIHLELAAPLNTLAFLAHAILITHQFRLKDSNSSSVQQDIPPELTTDWEALKSSQRSIHANYAHPRSSLSFELSFGKLGDRISISGITVENDKVFTHDLSISGYFELAKFPIRLSKDEKDQGCLGFRSTSHLLDFMSLFINDILHHLLPDLVPKTSPQTIQPDHRPPPPGSAADTRQPVDLTPHAPPTLSPTHIASNQSPFNIGQSDLDPIGTSDLQIPSLYNRPSGGIGQVNTSNGMFVGPDHAIFDQHRLPNPARGPFGGDGFLPAGVAPPGARFDPIGPGPGFLPPGRGRGSGNGGFGMDPMGGLGQGLPMGHPFPGGSMGSQGRDFPGYDDMFL</sequence>
<organism evidence="14 15">
    <name type="scientific">Cronartium quercuum f. sp. fusiforme G11</name>
    <dbReference type="NCBI Taxonomy" id="708437"/>
    <lineage>
        <taxon>Eukaryota</taxon>
        <taxon>Fungi</taxon>
        <taxon>Dikarya</taxon>
        <taxon>Basidiomycota</taxon>
        <taxon>Pucciniomycotina</taxon>
        <taxon>Pucciniomycetes</taxon>
        <taxon>Pucciniales</taxon>
        <taxon>Coleosporiaceae</taxon>
        <taxon>Cronartium</taxon>
    </lineage>
</organism>
<evidence type="ECO:0000256" key="3">
    <source>
        <dbReference type="ARBA" id="ARBA00006405"/>
    </source>
</evidence>
<keyword evidence="15" id="KW-1185">Reference proteome</keyword>
<evidence type="ECO:0000313" key="15">
    <source>
        <dbReference type="Proteomes" id="UP000886653"/>
    </source>
</evidence>
<dbReference type="OrthoDB" id="68090at2759"/>
<protein>
    <recommendedName>
        <fullName evidence="16">Proteasome inhibitor PI31 subunit</fullName>
    </recommendedName>
</protein>
<evidence type="ECO:0000256" key="11">
    <source>
        <dbReference type="SAM" id="MobiDB-lite"/>
    </source>
</evidence>
<evidence type="ECO:0000256" key="5">
    <source>
        <dbReference type="ARBA" id="ARBA00022490"/>
    </source>
</evidence>
<evidence type="ECO:0000313" key="14">
    <source>
        <dbReference type="EMBL" id="KAG0150683.1"/>
    </source>
</evidence>
<keyword evidence="7" id="KW-0256">Endoplasmic reticulum</keyword>
<feature type="compositionally biased region" description="Polar residues" evidence="11">
    <location>
        <begin position="231"/>
        <end position="246"/>
    </location>
</feature>
<dbReference type="InterPro" id="IPR045128">
    <property type="entry name" value="PI31-like"/>
</dbReference>
<feature type="domain" description="PI31 proteasome regulator C-terminal" evidence="12">
    <location>
        <begin position="244"/>
        <end position="323"/>
    </location>
</feature>
<dbReference type="Gene3D" id="3.40.1000.30">
    <property type="match status" value="1"/>
</dbReference>
<keyword evidence="5" id="KW-0963">Cytoplasm</keyword>
<feature type="compositionally biased region" description="Polar residues" evidence="11">
    <location>
        <begin position="1"/>
        <end position="15"/>
    </location>
</feature>
<proteinExistence type="inferred from homology"/>
<feature type="region of interest" description="Disordered" evidence="11">
    <location>
        <begin position="195"/>
        <end position="260"/>
    </location>
</feature>
<evidence type="ECO:0000256" key="10">
    <source>
        <dbReference type="ARBA" id="ARBA00024805"/>
    </source>
</evidence>
<comment type="similarity">
    <text evidence="3">Belongs to the proteasome inhibitor PI31 family.</text>
</comment>
<comment type="subcellular location">
    <subcellularLocation>
        <location evidence="2">Cytoplasm</location>
    </subcellularLocation>
    <subcellularLocation>
        <location evidence="1">Endoplasmic reticulum</location>
    </subcellularLocation>
</comment>
<dbReference type="Pfam" id="PF08577">
    <property type="entry name" value="PI31_Prot_C"/>
    <property type="match status" value="1"/>
</dbReference>
<dbReference type="GO" id="GO:0070628">
    <property type="term" value="F:proteasome binding"/>
    <property type="evidence" value="ECO:0007669"/>
    <property type="project" value="InterPro"/>
</dbReference>